<organism evidence="2 5">
    <name type="scientific">Mycobacterium tuberculosis</name>
    <dbReference type="NCBI Taxonomy" id="1773"/>
    <lineage>
        <taxon>Bacteria</taxon>
        <taxon>Bacillati</taxon>
        <taxon>Actinomycetota</taxon>
        <taxon>Actinomycetes</taxon>
        <taxon>Mycobacteriales</taxon>
        <taxon>Mycobacteriaceae</taxon>
        <taxon>Mycobacterium</taxon>
        <taxon>Mycobacterium tuberculosis complex</taxon>
    </lineage>
</organism>
<evidence type="ECO:0000256" key="1">
    <source>
        <dbReference type="SAM" id="MobiDB-lite"/>
    </source>
</evidence>
<dbReference type="Proteomes" id="UP000039021">
    <property type="component" value="Unassembled WGS sequence"/>
</dbReference>
<feature type="region of interest" description="Disordered" evidence="1">
    <location>
        <begin position="34"/>
        <end position="130"/>
    </location>
</feature>
<evidence type="ECO:0000313" key="5">
    <source>
        <dbReference type="Proteomes" id="UP000050164"/>
    </source>
</evidence>
<sequence>MLNASANTGYPACNPIPMPSHWEPWPGKTNTVLPAAVAVPRTTEPPNWSPASSSSPANNRSRSPPTTTARCSKTERPANDHPTSATSRPSSPRTYAANRAACPRNADSDFADTTHGTTGPAQPASRRGTTGTASIITCALVPLIPNDDTPARRVRAPAGHTRGAVNNSTAPADQSTCGLGTSTCNVAGNSSWRIANTILITPATPAAACV</sequence>
<accession>A0A655A5I3</accession>
<dbReference type="EMBL" id="CSBK01000144">
    <property type="protein sequence ID" value="COX00976.1"/>
    <property type="molecule type" value="Genomic_DNA"/>
</dbReference>
<dbReference type="EMBL" id="CNFT01000776">
    <property type="protein sequence ID" value="CKS31679.1"/>
    <property type="molecule type" value="Genomic_DNA"/>
</dbReference>
<dbReference type="Proteomes" id="UP000050164">
    <property type="component" value="Unassembled WGS sequence"/>
</dbReference>
<evidence type="ECO:0000313" key="3">
    <source>
        <dbReference type="EMBL" id="COX00976.1"/>
    </source>
</evidence>
<protein>
    <submittedName>
        <fullName evidence="2">Uncharacterized protein</fullName>
    </submittedName>
</protein>
<dbReference type="AlphaFoldDB" id="A0A655A5I3"/>
<feature type="compositionally biased region" description="Low complexity" evidence="1">
    <location>
        <begin position="82"/>
        <end position="94"/>
    </location>
</feature>
<feature type="compositionally biased region" description="Low complexity" evidence="1">
    <location>
        <begin position="45"/>
        <end position="65"/>
    </location>
</feature>
<evidence type="ECO:0000313" key="2">
    <source>
        <dbReference type="EMBL" id="CKS31679.1"/>
    </source>
</evidence>
<evidence type="ECO:0000313" key="4">
    <source>
        <dbReference type="Proteomes" id="UP000039021"/>
    </source>
</evidence>
<reference evidence="3" key="2">
    <citation type="submission" date="2015-03" db="EMBL/GenBank/DDBJ databases">
        <authorList>
            <consortium name="Pathogen Informatics"/>
            <person name="Murphy D."/>
        </authorList>
    </citation>
    <scope>NUCLEOTIDE SEQUENCE</scope>
    <source>
        <strain evidence="3">N09902308</strain>
    </source>
</reference>
<name>A0A655A5I3_MYCTX</name>
<reference evidence="4 5" key="1">
    <citation type="submission" date="2015-03" db="EMBL/GenBank/DDBJ databases">
        <authorList>
            <consortium name="Pathogen Informatics"/>
        </authorList>
    </citation>
    <scope>NUCLEOTIDE SEQUENCE [LARGE SCALE GENOMIC DNA]</scope>
    <source>
        <strain evidence="2 5">Bir 185</strain>
        <strain evidence="4">N09902308</strain>
    </source>
</reference>
<proteinExistence type="predicted"/>
<gene>
    <name evidence="3" type="ORF">ERS007739_00506</name>
    <name evidence="2" type="ORF">ERS027659_02931</name>
</gene>